<proteinExistence type="predicted"/>
<dbReference type="RefSeq" id="WP_091363136.1">
    <property type="nucleotide sequence ID" value="NZ_FMXA01000004.1"/>
</dbReference>
<evidence type="ECO:0000256" key="1">
    <source>
        <dbReference type="SAM" id="MobiDB-lite"/>
    </source>
</evidence>
<gene>
    <name evidence="3" type="ORF">SAMN02910343_00322</name>
</gene>
<protein>
    <recommendedName>
        <fullName evidence="5">Acid shock protein</fullName>
    </recommendedName>
</protein>
<feature type="region of interest" description="Disordered" evidence="1">
    <location>
        <begin position="36"/>
        <end position="117"/>
    </location>
</feature>
<evidence type="ECO:0000313" key="4">
    <source>
        <dbReference type="Proteomes" id="UP000199689"/>
    </source>
</evidence>
<dbReference type="STRING" id="209880.SAMN02910343_00322"/>
<name>A0A1G5V263_9FIRM</name>
<reference evidence="3 4" key="1">
    <citation type="submission" date="2016-10" db="EMBL/GenBank/DDBJ databases">
        <authorList>
            <person name="de Groot N.N."/>
        </authorList>
    </citation>
    <scope>NUCLEOTIDE SEQUENCE [LARGE SCALE GENOMIC DNA]</scope>
    <source>
        <strain evidence="3 4">DSM 15230</strain>
    </source>
</reference>
<evidence type="ECO:0008006" key="5">
    <source>
        <dbReference type="Google" id="ProtNLM"/>
    </source>
</evidence>
<feature type="compositionally biased region" description="Basic residues" evidence="1">
    <location>
        <begin position="51"/>
        <end position="75"/>
    </location>
</feature>
<evidence type="ECO:0000256" key="2">
    <source>
        <dbReference type="SAM" id="SignalP"/>
    </source>
</evidence>
<feature type="compositionally biased region" description="Basic and acidic residues" evidence="1">
    <location>
        <begin position="103"/>
        <end position="117"/>
    </location>
</feature>
<dbReference type="EMBL" id="FMXA01000004">
    <property type="protein sequence ID" value="SDA39963.1"/>
    <property type="molecule type" value="Genomic_DNA"/>
</dbReference>
<accession>A0A1G5V263</accession>
<dbReference type="AlphaFoldDB" id="A0A1G5V263"/>
<evidence type="ECO:0000313" key="3">
    <source>
        <dbReference type="EMBL" id="SDA39963.1"/>
    </source>
</evidence>
<keyword evidence="2" id="KW-0732">Signal</keyword>
<keyword evidence="4" id="KW-1185">Reference proteome</keyword>
<feature type="compositionally biased region" description="Basic and acidic residues" evidence="1">
    <location>
        <begin position="77"/>
        <end position="96"/>
    </location>
</feature>
<dbReference type="Proteomes" id="UP000199689">
    <property type="component" value="Unassembled WGS sequence"/>
</dbReference>
<sequence length="117" mass="12984">MNKKIIAAVMGLGFLTFAAGLVSEVSAAGVPEPQAYAQQTQNNRHPDNHKSKVKKVKKAPQKKIKNKKAPKKQVSKYRTDNKGKPQEINGVKKGEPRPNINPADKDNQDVHVQHLDR</sequence>
<feature type="chain" id="PRO_5011608457" description="Acid shock protein" evidence="2">
    <location>
        <begin position="28"/>
        <end position="117"/>
    </location>
</feature>
<feature type="signal peptide" evidence="2">
    <location>
        <begin position="1"/>
        <end position="27"/>
    </location>
</feature>
<organism evidence="3 4">
    <name type="scientific">Allisonella histaminiformans</name>
    <dbReference type="NCBI Taxonomy" id="209880"/>
    <lineage>
        <taxon>Bacteria</taxon>
        <taxon>Bacillati</taxon>
        <taxon>Bacillota</taxon>
        <taxon>Negativicutes</taxon>
        <taxon>Veillonellales</taxon>
        <taxon>Veillonellaceae</taxon>
        <taxon>Allisonella</taxon>
    </lineage>
</organism>
<dbReference type="GeneID" id="87755369"/>